<dbReference type="Proteomes" id="UP001144978">
    <property type="component" value="Unassembled WGS sequence"/>
</dbReference>
<sequence>MTRLSTAKRQKILELYQPVNGEPLSLSDIARHVHCDRSTVQASLAFSLSKTSENSYLPSIVAKRSTQPMPNDSSLCMPVPEQCADS</sequence>
<protein>
    <submittedName>
        <fullName evidence="1">Uncharacterized protein</fullName>
    </submittedName>
</protein>
<gene>
    <name evidence="1" type="ORF">NUW54_g587</name>
</gene>
<name>A0ACC1QBS3_9APHY</name>
<evidence type="ECO:0000313" key="2">
    <source>
        <dbReference type="Proteomes" id="UP001144978"/>
    </source>
</evidence>
<comment type="caution">
    <text evidence="1">The sequence shown here is derived from an EMBL/GenBank/DDBJ whole genome shotgun (WGS) entry which is preliminary data.</text>
</comment>
<reference evidence="1" key="1">
    <citation type="submission" date="2022-08" db="EMBL/GenBank/DDBJ databases">
        <title>Genome Sequence of Pycnoporus sanguineus.</title>
        <authorList>
            <person name="Buettner E."/>
        </authorList>
    </citation>
    <scope>NUCLEOTIDE SEQUENCE</scope>
    <source>
        <strain evidence="1">CG-C14</strain>
    </source>
</reference>
<proteinExistence type="predicted"/>
<keyword evidence="2" id="KW-1185">Reference proteome</keyword>
<accession>A0ACC1QBS3</accession>
<evidence type="ECO:0000313" key="1">
    <source>
        <dbReference type="EMBL" id="KAJ3017427.1"/>
    </source>
</evidence>
<organism evidence="1 2">
    <name type="scientific">Trametes sanguinea</name>
    <dbReference type="NCBI Taxonomy" id="158606"/>
    <lineage>
        <taxon>Eukaryota</taxon>
        <taxon>Fungi</taxon>
        <taxon>Dikarya</taxon>
        <taxon>Basidiomycota</taxon>
        <taxon>Agaricomycotina</taxon>
        <taxon>Agaricomycetes</taxon>
        <taxon>Polyporales</taxon>
        <taxon>Polyporaceae</taxon>
        <taxon>Trametes</taxon>
    </lineage>
</organism>
<dbReference type="EMBL" id="JANSHE010000078">
    <property type="protein sequence ID" value="KAJ3017427.1"/>
    <property type="molecule type" value="Genomic_DNA"/>
</dbReference>